<dbReference type="PANTHER" id="PTHR31983">
    <property type="entry name" value="ENDO-1,3(4)-BETA-GLUCANASE 1"/>
    <property type="match status" value="1"/>
</dbReference>
<comment type="caution">
    <text evidence="3">The sequence shown here is derived from an EMBL/GenBank/DDBJ whole genome shotgun (WGS) entry which is preliminary data.</text>
</comment>
<dbReference type="EMBL" id="CANTFK010000842">
    <property type="protein sequence ID" value="CAI5730634.1"/>
    <property type="molecule type" value="Genomic_DNA"/>
</dbReference>
<proteinExistence type="predicted"/>
<dbReference type="InterPro" id="IPR005200">
    <property type="entry name" value="Endo-beta-glucanase"/>
</dbReference>
<dbReference type="PANTHER" id="PTHR31983:SF0">
    <property type="entry name" value="GLUCAN ENDO-1,3-BETA-D-GLUCOSIDASE 2"/>
    <property type="match status" value="1"/>
</dbReference>
<evidence type="ECO:0000259" key="1">
    <source>
        <dbReference type="Pfam" id="PF03639"/>
    </source>
</evidence>
<feature type="domain" description="Glycosyl hydrolase family 81 N-terminal" evidence="1">
    <location>
        <begin position="51"/>
        <end position="154"/>
    </location>
</feature>
<name>A0AAV0U1M5_9STRA</name>
<dbReference type="EMBL" id="CAKLBC010001328">
    <property type="protein sequence ID" value="CAH0491241.1"/>
    <property type="molecule type" value="Genomic_DNA"/>
</dbReference>
<dbReference type="Proteomes" id="UP001159659">
    <property type="component" value="Unassembled WGS sequence"/>
</dbReference>
<keyword evidence="4" id="KW-1185">Reference proteome</keyword>
<reference evidence="2 4" key="1">
    <citation type="submission" date="2021-11" db="EMBL/GenBank/DDBJ databases">
        <authorList>
            <person name="Islam A."/>
            <person name="Islam S."/>
            <person name="Flora M.S."/>
            <person name="Rahman M."/>
            <person name="Ziaur R.M."/>
            <person name="Epstein J.H."/>
            <person name="Hassan M."/>
            <person name="Klassen M."/>
            <person name="Woodard K."/>
            <person name="Webb A."/>
            <person name="Webby R.J."/>
            <person name="El Zowalaty M.E."/>
        </authorList>
    </citation>
    <scope>NUCLEOTIDE SEQUENCE [LARGE SCALE GENOMIC DNA]</scope>
    <source>
        <strain evidence="2">Pf1</strain>
    </source>
</reference>
<evidence type="ECO:0000313" key="3">
    <source>
        <dbReference type="EMBL" id="CAI5730634.1"/>
    </source>
</evidence>
<gene>
    <name evidence="2" type="ORF">PFR001_LOCUS6515</name>
    <name evidence="3" type="ORF">PFR002_LOCUS6338</name>
</gene>
<dbReference type="GO" id="GO:0052861">
    <property type="term" value="F:endo-1,3(4)-beta-glucanase activity"/>
    <property type="evidence" value="ECO:0007669"/>
    <property type="project" value="InterPro"/>
</dbReference>
<reference evidence="3" key="2">
    <citation type="submission" date="2022-12" db="EMBL/GenBank/DDBJ databases">
        <authorList>
            <person name="Webb A."/>
        </authorList>
    </citation>
    <scope>NUCLEOTIDE SEQUENCE</scope>
    <source>
        <strain evidence="3">Pf2</strain>
    </source>
</reference>
<dbReference type="AlphaFoldDB" id="A0AAV0U1M5"/>
<dbReference type="Pfam" id="PF03639">
    <property type="entry name" value="Glyco_hydro_81"/>
    <property type="match status" value="1"/>
</dbReference>
<evidence type="ECO:0000313" key="2">
    <source>
        <dbReference type="EMBL" id="CAH0491241.1"/>
    </source>
</evidence>
<protein>
    <recommendedName>
        <fullName evidence="1">Glycosyl hydrolase family 81 N-terminal domain-containing protein</fullName>
    </recommendedName>
</protein>
<sequence>MHSFLLVPFETDEPSQALFQRKNGLAALVFIINVTKILLNKPIAVLPKKAPFGLQACYLYTYRHVADEVYGVVEYYLHEFHDDMTLSAEEFGSTKLDYEMYSFSGMGFDIRTCVSGSTNCIDSTLVHGMAFVSAASAGLAPRIESYYVMELVDSSTPGTAGKRSDVGGLCQQHDPARWTGRMQAEGETVRGLLHVTLSHQVDVMNGATIAEQGCHRTAIEDAWQDEWSSDYIVVLDFVEAGEVGFTRLPS</sequence>
<accession>A0AAV0U1M5</accession>
<evidence type="ECO:0000313" key="5">
    <source>
        <dbReference type="Proteomes" id="UP001159659"/>
    </source>
</evidence>
<dbReference type="Gene3D" id="2.70.98.30">
    <property type="entry name" value="Golgi alpha-mannosidase II, domain 4"/>
    <property type="match status" value="1"/>
</dbReference>
<dbReference type="InterPro" id="IPR040451">
    <property type="entry name" value="GH81_N"/>
</dbReference>
<dbReference type="Proteomes" id="UP001157938">
    <property type="component" value="Unassembled WGS sequence"/>
</dbReference>
<evidence type="ECO:0000313" key="4">
    <source>
        <dbReference type="Proteomes" id="UP001157938"/>
    </source>
</evidence>
<organism evidence="3 5">
    <name type="scientific">Peronospora farinosa</name>
    <dbReference type="NCBI Taxonomy" id="134698"/>
    <lineage>
        <taxon>Eukaryota</taxon>
        <taxon>Sar</taxon>
        <taxon>Stramenopiles</taxon>
        <taxon>Oomycota</taxon>
        <taxon>Peronosporomycetes</taxon>
        <taxon>Peronosporales</taxon>
        <taxon>Peronosporaceae</taxon>
        <taxon>Peronospora</taxon>
    </lineage>
</organism>